<feature type="domain" description="ISXO2-like transposase" evidence="1">
    <location>
        <begin position="128"/>
        <end position="276"/>
    </location>
</feature>
<proteinExistence type="predicted"/>
<dbReference type="AlphaFoldDB" id="A0A1G7LNQ3"/>
<dbReference type="EMBL" id="FNBH01000002">
    <property type="protein sequence ID" value="SDF51021.1"/>
    <property type="molecule type" value="Genomic_DNA"/>
</dbReference>
<sequence length="305" mass="35510">MFNSDFNSLVELLQVFSSEEKCIEHLEELYWNGTPVSPFVEGSKVYKCAGGKYKCKDSGKYFDVKTGTMFAGTKVSLQQWFCAIYLVINHKKGVSSAQLGRDLNISQKTAWYMLNRIRMCFGIENYNELEGVVEADESFYGGLNKNRHKKNKIPHSQGRACVDKTPVLGLLERSSGRITAVVTKDTSKESLQPVIRKYVKPQTLFITDDWKGYRNMPEYNHHVVKNYKEKVYDHTIHTNNIEGAWKIMKNSLRDMYNSVSKKYLQMYVDEFVFRFNTREMKSGIRFNYLLLNSNIRTKYKDLIHV</sequence>
<dbReference type="OrthoDB" id="9783459at2"/>
<gene>
    <name evidence="2" type="ORF">SAMN05421825_1553</name>
</gene>
<dbReference type="PANTHER" id="PTHR47163:SF2">
    <property type="entry name" value="SI:DKEY-17M8.2"/>
    <property type="match status" value="1"/>
</dbReference>
<accession>A0A1G7LNQ3</accession>
<dbReference type="STRING" id="454006.SAMN05421825_1553"/>
<reference evidence="3" key="1">
    <citation type="submission" date="2016-10" db="EMBL/GenBank/DDBJ databases">
        <authorList>
            <person name="Varghese N."/>
            <person name="Submissions S."/>
        </authorList>
    </citation>
    <scope>NUCLEOTIDE SEQUENCE [LARGE SCALE GENOMIC DNA]</scope>
    <source>
        <strain evidence="3">DSM 19684</strain>
    </source>
</reference>
<evidence type="ECO:0000259" key="1">
    <source>
        <dbReference type="SMART" id="SM01126"/>
    </source>
</evidence>
<evidence type="ECO:0000313" key="2">
    <source>
        <dbReference type="EMBL" id="SDF51021.1"/>
    </source>
</evidence>
<organism evidence="2 3">
    <name type="scientific">Epilithonimonas hungarica</name>
    <dbReference type="NCBI Taxonomy" id="454006"/>
    <lineage>
        <taxon>Bacteria</taxon>
        <taxon>Pseudomonadati</taxon>
        <taxon>Bacteroidota</taxon>
        <taxon>Flavobacteriia</taxon>
        <taxon>Flavobacteriales</taxon>
        <taxon>Weeksellaceae</taxon>
        <taxon>Chryseobacterium group</taxon>
        <taxon>Epilithonimonas</taxon>
    </lineage>
</organism>
<dbReference type="PANTHER" id="PTHR47163">
    <property type="entry name" value="DDE_TNP_IS1595 DOMAIN-CONTAINING PROTEIN"/>
    <property type="match status" value="1"/>
</dbReference>
<evidence type="ECO:0000313" key="3">
    <source>
        <dbReference type="Proteomes" id="UP000199203"/>
    </source>
</evidence>
<dbReference type="InterPro" id="IPR024445">
    <property type="entry name" value="Tnp_ISXO2-like"/>
</dbReference>
<dbReference type="NCBIfam" id="NF033547">
    <property type="entry name" value="transpos_IS1595"/>
    <property type="match status" value="1"/>
</dbReference>
<name>A0A1G7LNQ3_9FLAO</name>
<dbReference type="RefSeq" id="WP_089872958.1">
    <property type="nucleotide sequence ID" value="NZ_FNBH01000002.1"/>
</dbReference>
<dbReference type="Proteomes" id="UP000199203">
    <property type="component" value="Unassembled WGS sequence"/>
</dbReference>
<keyword evidence="3" id="KW-1185">Reference proteome</keyword>
<protein>
    <submittedName>
        <fullName evidence="2">ISXO2-like transposase domain-containing protein</fullName>
    </submittedName>
</protein>
<dbReference type="InterPro" id="IPR053164">
    <property type="entry name" value="IS1016-like_transposase"/>
</dbReference>
<dbReference type="Pfam" id="PF12762">
    <property type="entry name" value="DDE_Tnp_IS1595"/>
    <property type="match status" value="1"/>
</dbReference>
<dbReference type="SMART" id="SM01126">
    <property type="entry name" value="DDE_Tnp_IS1595"/>
    <property type="match status" value="1"/>
</dbReference>